<accession>A0A7D9IXM3</accession>
<proteinExistence type="predicted"/>
<dbReference type="Proteomes" id="UP001152795">
    <property type="component" value="Unassembled WGS sequence"/>
</dbReference>
<dbReference type="OrthoDB" id="5987636at2759"/>
<dbReference type="EMBL" id="CACRXK020010429">
    <property type="protein sequence ID" value="CAB4019376.1"/>
    <property type="molecule type" value="Genomic_DNA"/>
</dbReference>
<sequence>RQTRCSKSKRCSKNSSHIGKCDKNRVFHEYWQKSAVYKVKNQQSRLAKDVENVEAKKAEIELAEQQLEGKQDEMKNFLTAAEEKVAVARSNLDKLVSEREQTAEKLSVEEQKIKEISKQRGETKNVLEFIHGGENGALLGAWDFVSAEAPKAMMENLIDDGAPETSQLSMSIGSVTFWNLGERKQVFSLCQSWACNEVNQAATYPSPYANVHKGNMCSMGGSIGQSDVDLWKPYTMTELHSKKSFAEEEIGLSKDAASDNMTAMLETSRFASSDNLSNSNETEGEKLRRLALGKIVHVNVTVWTVAYALPYHAKQLYEKTHILNPNANSVPCLCTVCDKRFL</sequence>
<comment type="caution">
    <text evidence="1">The sequence shown here is derived from an EMBL/GenBank/DDBJ whole genome shotgun (WGS) entry which is preliminary data.</text>
</comment>
<evidence type="ECO:0000313" key="1">
    <source>
        <dbReference type="EMBL" id="CAB4019376.1"/>
    </source>
</evidence>
<reference evidence="1" key="1">
    <citation type="submission" date="2020-04" db="EMBL/GenBank/DDBJ databases">
        <authorList>
            <person name="Alioto T."/>
            <person name="Alioto T."/>
            <person name="Gomez Garrido J."/>
        </authorList>
    </citation>
    <scope>NUCLEOTIDE SEQUENCE</scope>
    <source>
        <strain evidence="1">A484AB</strain>
    </source>
</reference>
<keyword evidence="2" id="KW-1185">Reference proteome</keyword>
<evidence type="ECO:0000313" key="2">
    <source>
        <dbReference type="Proteomes" id="UP001152795"/>
    </source>
</evidence>
<protein>
    <submittedName>
        <fullName evidence="1">Uncharacterized protein</fullName>
    </submittedName>
</protein>
<gene>
    <name evidence="1" type="ORF">PACLA_8A085421</name>
</gene>
<organism evidence="1 2">
    <name type="scientific">Paramuricea clavata</name>
    <name type="common">Red gorgonian</name>
    <name type="synonym">Violescent sea-whip</name>
    <dbReference type="NCBI Taxonomy" id="317549"/>
    <lineage>
        <taxon>Eukaryota</taxon>
        <taxon>Metazoa</taxon>
        <taxon>Cnidaria</taxon>
        <taxon>Anthozoa</taxon>
        <taxon>Octocorallia</taxon>
        <taxon>Malacalcyonacea</taxon>
        <taxon>Plexauridae</taxon>
        <taxon>Paramuricea</taxon>
    </lineage>
</organism>
<dbReference type="AlphaFoldDB" id="A0A7D9IXM3"/>
<name>A0A7D9IXM3_PARCT</name>
<feature type="non-terminal residue" evidence="1">
    <location>
        <position position="1"/>
    </location>
</feature>
<feature type="non-terminal residue" evidence="1">
    <location>
        <position position="342"/>
    </location>
</feature>